<dbReference type="InterPro" id="IPR050583">
    <property type="entry name" value="Mycobacterial_A85_antigen"/>
</dbReference>
<keyword evidence="2" id="KW-0378">Hydrolase</keyword>
<sequence length="268" mass="30576">MKICLLLLISLSLSLSAVAQSTASKNISIFNIEAPQLDTIKKIWVYLPAAYSNKQQTFPVLYLQDAQNLFDNSTSYAGEWRVDEILDSLQLELIVIGIEHGNEKRIDELTPFPHPEYKGGNADNYLDFITSTLQPEIKERFQVKEGAENTFIGGSSLGGLFAYYALLKYPHIFGKAVIFSPSFWFSDEIYTFTKTRHNSDLLKSKFFFRAGEKESERMLPLMNKTVEELHKLGLAEDQIDMKLLTEGQHNEAFWSSLFPQAALWLLEE</sequence>
<name>A0ABS9EEM7_9FLAO</name>
<protein>
    <submittedName>
        <fullName evidence="2">Alpha/beta hydrolase</fullName>
    </submittedName>
</protein>
<dbReference type="Gene3D" id="3.40.50.1820">
    <property type="entry name" value="alpha/beta hydrolase"/>
    <property type="match status" value="1"/>
</dbReference>
<evidence type="ECO:0000313" key="2">
    <source>
        <dbReference type="EMBL" id="MCF4101318.1"/>
    </source>
</evidence>
<reference evidence="2" key="1">
    <citation type="submission" date="2022-01" db="EMBL/GenBank/DDBJ databases">
        <title>Gillisia lutea sp. nov., isolated from marine plastic residues from the Malvarosa beach (Valencia, Spain).</title>
        <authorList>
            <person name="Vidal-Verdu A."/>
            <person name="Molina-Menor E."/>
            <person name="Satari L."/>
            <person name="Pascual J."/>
            <person name="Pereto J."/>
            <person name="Porcar M."/>
        </authorList>
    </citation>
    <scope>NUCLEOTIDE SEQUENCE</scope>
    <source>
        <strain evidence="2">M10.2A</strain>
    </source>
</reference>
<dbReference type="PANTHER" id="PTHR48098:SF6">
    <property type="entry name" value="FERRI-BACILLIBACTIN ESTERASE BESA"/>
    <property type="match status" value="1"/>
</dbReference>
<feature type="signal peptide" evidence="1">
    <location>
        <begin position="1"/>
        <end position="19"/>
    </location>
</feature>
<dbReference type="InterPro" id="IPR000801">
    <property type="entry name" value="Esterase-like"/>
</dbReference>
<dbReference type="SUPFAM" id="SSF53474">
    <property type="entry name" value="alpha/beta-Hydrolases"/>
    <property type="match status" value="1"/>
</dbReference>
<feature type="chain" id="PRO_5045169103" evidence="1">
    <location>
        <begin position="20"/>
        <end position="268"/>
    </location>
</feature>
<keyword evidence="3" id="KW-1185">Reference proteome</keyword>
<dbReference type="GO" id="GO:0016787">
    <property type="term" value="F:hydrolase activity"/>
    <property type="evidence" value="ECO:0007669"/>
    <property type="project" value="UniProtKB-KW"/>
</dbReference>
<dbReference type="EMBL" id="JAKGTH010000007">
    <property type="protein sequence ID" value="MCF4101318.1"/>
    <property type="molecule type" value="Genomic_DNA"/>
</dbReference>
<evidence type="ECO:0000256" key="1">
    <source>
        <dbReference type="SAM" id="SignalP"/>
    </source>
</evidence>
<dbReference type="RefSeq" id="WP_236133465.1">
    <property type="nucleotide sequence ID" value="NZ_JAKGTH010000007.1"/>
</dbReference>
<dbReference type="Pfam" id="PF00756">
    <property type="entry name" value="Esterase"/>
    <property type="match status" value="1"/>
</dbReference>
<accession>A0ABS9EEM7</accession>
<keyword evidence="1" id="KW-0732">Signal</keyword>
<dbReference type="Proteomes" id="UP001179363">
    <property type="component" value="Unassembled WGS sequence"/>
</dbReference>
<dbReference type="PANTHER" id="PTHR48098">
    <property type="entry name" value="ENTEROCHELIN ESTERASE-RELATED"/>
    <property type="match status" value="1"/>
</dbReference>
<proteinExistence type="predicted"/>
<evidence type="ECO:0000313" key="3">
    <source>
        <dbReference type="Proteomes" id="UP001179363"/>
    </source>
</evidence>
<dbReference type="InterPro" id="IPR029058">
    <property type="entry name" value="AB_hydrolase_fold"/>
</dbReference>
<gene>
    <name evidence="2" type="ORF">L1I30_06550</name>
</gene>
<organism evidence="2 3">
    <name type="scientific">Gillisia lutea</name>
    <dbReference type="NCBI Taxonomy" id="2909668"/>
    <lineage>
        <taxon>Bacteria</taxon>
        <taxon>Pseudomonadati</taxon>
        <taxon>Bacteroidota</taxon>
        <taxon>Flavobacteriia</taxon>
        <taxon>Flavobacteriales</taxon>
        <taxon>Flavobacteriaceae</taxon>
        <taxon>Gillisia</taxon>
    </lineage>
</organism>
<comment type="caution">
    <text evidence="2">The sequence shown here is derived from an EMBL/GenBank/DDBJ whole genome shotgun (WGS) entry which is preliminary data.</text>
</comment>